<dbReference type="AlphaFoldDB" id="A0AAN8NH66"/>
<feature type="compositionally biased region" description="Low complexity" evidence="1">
    <location>
        <begin position="12"/>
        <end position="36"/>
    </location>
</feature>
<reference evidence="3 4" key="1">
    <citation type="submission" date="2019-10" db="EMBL/GenBank/DDBJ databases">
        <authorList>
            <person name="Palmer J.M."/>
        </authorList>
    </citation>
    <scope>NUCLEOTIDE SEQUENCE [LARGE SCALE GENOMIC DNA]</scope>
    <source>
        <strain evidence="3 4">TWF506</strain>
    </source>
</reference>
<evidence type="ECO:0000259" key="2">
    <source>
        <dbReference type="Pfam" id="PF07000"/>
    </source>
</evidence>
<feature type="region of interest" description="Disordered" evidence="1">
    <location>
        <begin position="475"/>
        <end position="500"/>
    </location>
</feature>
<feature type="compositionally biased region" description="Polar residues" evidence="1">
    <location>
        <begin position="1"/>
        <end position="11"/>
    </location>
</feature>
<evidence type="ECO:0000256" key="1">
    <source>
        <dbReference type="SAM" id="MobiDB-lite"/>
    </source>
</evidence>
<feature type="region of interest" description="Disordered" evidence="1">
    <location>
        <begin position="203"/>
        <end position="234"/>
    </location>
</feature>
<comment type="caution">
    <text evidence="3">The sequence shown here is derived from an EMBL/GenBank/DDBJ whole genome shotgun (WGS) entry which is preliminary data.</text>
</comment>
<evidence type="ECO:0000313" key="4">
    <source>
        <dbReference type="Proteomes" id="UP001307849"/>
    </source>
</evidence>
<dbReference type="PANTHER" id="PTHR13379:SF0">
    <property type="entry name" value="UPF0415 PROTEIN C7ORF25"/>
    <property type="match status" value="1"/>
</dbReference>
<dbReference type="Proteomes" id="UP001307849">
    <property type="component" value="Unassembled WGS sequence"/>
</dbReference>
<evidence type="ECO:0000313" key="3">
    <source>
        <dbReference type="EMBL" id="KAK6516761.1"/>
    </source>
</evidence>
<name>A0AAN8NH66_9PEZI</name>
<feature type="domain" description="DUF1308" evidence="2">
    <location>
        <begin position="382"/>
        <end position="465"/>
    </location>
</feature>
<protein>
    <recommendedName>
        <fullName evidence="2">DUF1308 domain-containing protein</fullName>
    </recommendedName>
</protein>
<feature type="compositionally biased region" description="Acidic residues" evidence="1">
    <location>
        <begin position="211"/>
        <end position="220"/>
    </location>
</feature>
<dbReference type="Pfam" id="PF07000">
    <property type="entry name" value="DUF1308"/>
    <property type="match status" value="1"/>
</dbReference>
<organism evidence="3 4">
    <name type="scientific">Arthrobotrys conoides</name>
    <dbReference type="NCBI Taxonomy" id="74498"/>
    <lineage>
        <taxon>Eukaryota</taxon>
        <taxon>Fungi</taxon>
        <taxon>Dikarya</taxon>
        <taxon>Ascomycota</taxon>
        <taxon>Pezizomycotina</taxon>
        <taxon>Orbiliomycetes</taxon>
        <taxon>Orbiliales</taxon>
        <taxon>Orbiliaceae</taxon>
        <taxon>Arthrobotrys</taxon>
    </lineage>
</organism>
<keyword evidence="4" id="KW-1185">Reference proteome</keyword>
<dbReference type="InterPro" id="IPR010733">
    <property type="entry name" value="DUF1308"/>
</dbReference>
<sequence length="628" mass="69204">MEVNTTASTANPKIISCDDIPSSPSSPSSPNSDSASKLPNPLADELLTRCLKVSDEITLLEKKLLQRLPPKQRSKKGNLPIELRHFKNAIMVEQRLLEGLSYSPPTPKTQHSLRSSNLKFLESVWAIAKTCSGLQVIFRTVQLFDHPTDNAAKLHGREKKELKKKKTPVQVDIIAQSGLEWIKVAGLSEKRLEMEFAKARWEAEGFRDDEGDKDGEDEQSENGNNPKNYEEDGEKDISQTILEFQHDSDAFSLVKSARSMVLAAQQTRVQYLHPEITIVLPNINYDPQNPQPGSAIHTLITAILSTGARVQTSNNNIICPTPPPGDESTLTDNYGNTITNRSPPPFTSPSTPQTLESAAEAALTTLSITSDPITLITPKILLDCTILLALVSDLSHETVAEQPIFHRYILQQVRAEKEEPLLPHWIYPSIEGRDMVCTFDAFKRFREIVEIVGSENEKLRAKALVWGGIGRDWRHPSPSKSGSNTTGSGNNDSGITVTEDGEVVLPDGRTRNTLISTLQSLSKHTVPTTLKLPITVVDSLESQIMSHNPVAAKIGPELSVVNRSSLFTAWEMGVTIVTTNGSVVKRLEWLVEENRIKDDDVGPKVHLLAIARSLVGKMKKGTDILVEG</sequence>
<dbReference type="EMBL" id="JAVHJM010000003">
    <property type="protein sequence ID" value="KAK6516761.1"/>
    <property type="molecule type" value="Genomic_DNA"/>
</dbReference>
<feature type="region of interest" description="Disordered" evidence="1">
    <location>
        <begin position="1"/>
        <end position="40"/>
    </location>
</feature>
<gene>
    <name evidence="3" type="ORF">TWF506_006650</name>
</gene>
<proteinExistence type="predicted"/>
<accession>A0AAN8NH66</accession>
<dbReference type="PANTHER" id="PTHR13379">
    <property type="entry name" value="UNCHARACTERIZED DUF1308"/>
    <property type="match status" value="1"/>
</dbReference>
<feature type="compositionally biased region" description="Low complexity" evidence="1">
    <location>
        <begin position="478"/>
        <end position="496"/>
    </location>
</feature>